<evidence type="ECO:0000313" key="2">
    <source>
        <dbReference type="EMBL" id="EQA60927.1"/>
    </source>
</evidence>
<dbReference type="Proteomes" id="UP000018747">
    <property type="component" value="Unassembled WGS sequence"/>
</dbReference>
<protein>
    <submittedName>
        <fullName evidence="2">Uncharacterized protein</fullName>
    </submittedName>
</protein>
<gene>
    <name evidence="2" type="ORF">LEP1GSC062_1802</name>
</gene>
<keyword evidence="1" id="KW-0812">Transmembrane</keyword>
<accession>V6HVK1</accession>
<name>V6HVK1_9LEPT</name>
<sequence>MIETFDLYFSTASFRSSTFLKSINMCKVVFHFASFIGPCICAFCVGELFYLF</sequence>
<feature type="transmembrane region" description="Helical" evidence="1">
    <location>
        <begin position="28"/>
        <end position="51"/>
    </location>
</feature>
<keyword evidence="1" id="KW-0472">Membrane</keyword>
<dbReference type="EMBL" id="AHMT02000053">
    <property type="protein sequence ID" value="EQA60927.1"/>
    <property type="molecule type" value="Genomic_DNA"/>
</dbReference>
<comment type="caution">
    <text evidence="2">The sequence shown here is derived from an EMBL/GenBank/DDBJ whole genome shotgun (WGS) entry which is preliminary data.</text>
</comment>
<keyword evidence="3" id="KW-1185">Reference proteome</keyword>
<evidence type="ECO:0000313" key="3">
    <source>
        <dbReference type="Proteomes" id="UP000018747"/>
    </source>
</evidence>
<keyword evidence="1" id="KW-1133">Transmembrane helix</keyword>
<evidence type="ECO:0000256" key="1">
    <source>
        <dbReference type="SAM" id="Phobius"/>
    </source>
</evidence>
<organism evidence="2 3">
    <name type="scientific">Leptospira alexanderi serovar Manhao 3 str. L 60</name>
    <dbReference type="NCBI Taxonomy" id="1049759"/>
    <lineage>
        <taxon>Bacteria</taxon>
        <taxon>Pseudomonadati</taxon>
        <taxon>Spirochaetota</taxon>
        <taxon>Spirochaetia</taxon>
        <taxon>Leptospirales</taxon>
        <taxon>Leptospiraceae</taxon>
        <taxon>Leptospira</taxon>
    </lineage>
</organism>
<proteinExistence type="predicted"/>
<reference evidence="2" key="1">
    <citation type="submission" date="2013-05" db="EMBL/GenBank/DDBJ databases">
        <authorList>
            <person name="Harkins D.M."/>
            <person name="Durkin A.S."/>
            <person name="Brinkac L.M."/>
            <person name="Haft D.H."/>
            <person name="Selengut J.D."/>
            <person name="Sanka R."/>
            <person name="DePew J."/>
            <person name="Purushe J."/>
            <person name="Hartskeerl R.A."/>
            <person name="Ahmed A."/>
            <person name="van der Linden H."/>
            <person name="Goris M.G.A."/>
            <person name="Vinetz J.M."/>
            <person name="Sutton G.G."/>
            <person name="Nierman W.C."/>
            <person name="Fouts D.E."/>
        </authorList>
    </citation>
    <scope>NUCLEOTIDE SEQUENCE [LARGE SCALE GENOMIC DNA]</scope>
    <source>
        <strain evidence="2">L 60</strain>
    </source>
</reference>
<dbReference type="AlphaFoldDB" id="V6HVK1"/>